<dbReference type="GO" id="GO:0006270">
    <property type="term" value="P:DNA replication initiation"/>
    <property type="evidence" value="ECO:0007669"/>
    <property type="project" value="UniProtKB-UniRule"/>
</dbReference>
<dbReference type="Gene3D" id="1.10.8.60">
    <property type="match status" value="1"/>
</dbReference>
<evidence type="ECO:0000259" key="13">
    <source>
        <dbReference type="SMART" id="SM00760"/>
    </source>
</evidence>
<feature type="binding site" evidence="8">
    <location>
        <position position="168"/>
    </location>
    <ligand>
        <name>ATP</name>
        <dbReference type="ChEBI" id="CHEBI:30616"/>
    </ligand>
</feature>
<evidence type="ECO:0000256" key="3">
    <source>
        <dbReference type="ARBA" id="ARBA00022705"/>
    </source>
</evidence>
<keyword evidence="5 8" id="KW-0067">ATP-binding</keyword>
<dbReference type="Gene3D" id="3.30.300.180">
    <property type="match status" value="1"/>
</dbReference>
<dbReference type="GO" id="GO:0008289">
    <property type="term" value="F:lipid binding"/>
    <property type="evidence" value="ECO:0007669"/>
    <property type="project" value="UniProtKB-KW"/>
</dbReference>
<feature type="domain" description="AAA+ ATPase" evidence="12">
    <location>
        <begin position="154"/>
        <end position="285"/>
    </location>
</feature>
<dbReference type="GO" id="GO:0005886">
    <property type="term" value="C:plasma membrane"/>
    <property type="evidence" value="ECO:0007669"/>
    <property type="project" value="TreeGrafter"/>
</dbReference>
<evidence type="ECO:0000256" key="1">
    <source>
        <dbReference type="ARBA" id="ARBA00006583"/>
    </source>
</evidence>
<comment type="subcellular location">
    <subcellularLocation>
        <location evidence="8">Cytoplasm</location>
    </subcellularLocation>
</comment>
<dbReference type="InterPro" id="IPR038454">
    <property type="entry name" value="DnaA_N_sf"/>
</dbReference>
<dbReference type="CDD" id="cd00009">
    <property type="entry name" value="AAA"/>
    <property type="match status" value="1"/>
</dbReference>
<evidence type="ECO:0000259" key="12">
    <source>
        <dbReference type="SMART" id="SM00382"/>
    </source>
</evidence>
<feature type="domain" description="Chromosomal replication initiator DnaA C-terminal" evidence="13">
    <location>
        <begin position="365"/>
        <end position="434"/>
    </location>
</feature>
<dbReference type="CDD" id="cd06571">
    <property type="entry name" value="Bac_DnaA_C"/>
    <property type="match status" value="1"/>
</dbReference>
<evidence type="ECO:0000256" key="4">
    <source>
        <dbReference type="ARBA" id="ARBA00022741"/>
    </source>
</evidence>
<evidence type="ECO:0000313" key="15">
    <source>
        <dbReference type="Proteomes" id="UP000745577"/>
    </source>
</evidence>
<dbReference type="InterPro" id="IPR003593">
    <property type="entry name" value="AAA+_ATPase"/>
</dbReference>
<dbReference type="SUPFAM" id="SSF52540">
    <property type="entry name" value="P-loop containing nucleoside triphosphate hydrolases"/>
    <property type="match status" value="1"/>
</dbReference>
<dbReference type="EMBL" id="JAGQLL010000015">
    <property type="protein sequence ID" value="MCA9379854.1"/>
    <property type="molecule type" value="Genomic_DNA"/>
</dbReference>
<dbReference type="AlphaFoldDB" id="A0A955I8G5"/>
<dbReference type="PANTHER" id="PTHR30050">
    <property type="entry name" value="CHROMOSOMAL REPLICATION INITIATOR PROTEIN DNAA"/>
    <property type="match status" value="1"/>
</dbReference>
<dbReference type="SMART" id="SM00760">
    <property type="entry name" value="Bac_DnaA_C"/>
    <property type="match status" value="1"/>
</dbReference>
<feature type="region of interest" description="Domain IV, binds dsDNA" evidence="8">
    <location>
        <begin position="338"/>
        <end position="459"/>
    </location>
</feature>
<dbReference type="GO" id="GO:0005737">
    <property type="term" value="C:cytoplasm"/>
    <property type="evidence" value="ECO:0007669"/>
    <property type="project" value="UniProtKB-SubCell"/>
</dbReference>
<comment type="caution">
    <text evidence="8">Lacks conserved residue(s) required for the propagation of feature annotation.</text>
</comment>
<dbReference type="Gene3D" id="3.40.50.300">
    <property type="entry name" value="P-loop containing nucleotide triphosphate hydrolases"/>
    <property type="match status" value="1"/>
</dbReference>
<gene>
    <name evidence="8 14" type="primary">dnaA</name>
    <name evidence="14" type="ORF">KC675_01610</name>
</gene>
<keyword evidence="3 8" id="KW-0235">DNA replication</keyword>
<dbReference type="Gene3D" id="1.10.1750.10">
    <property type="match status" value="1"/>
</dbReference>
<dbReference type="InterPro" id="IPR024633">
    <property type="entry name" value="DnaA_N_dom"/>
</dbReference>
<comment type="subunit">
    <text evidence="8">Oligomerizes as a right-handed, spiral filament on DNA at oriC.</text>
</comment>
<dbReference type="PRINTS" id="PR00051">
    <property type="entry name" value="DNAA"/>
</dbReference>
<dbReference type="InterPro" id="IPR020591">
    <property type="entry name" value="Chromosome_initiator_DnaA-like"/>
</dbReference>
<feature type="binding site" evidence="8">
    <location>
        <position position="165"/>
    </location>
    <ligand>
        <name>ATP</name>
        <dbReference type="ChEBI" id="CHEBI:30616"/>
    </ligand>
</feature>
<evidence type="ECO:0000256" key="8">
    <source>
        <dbReference type="HAMAP-Rule" id="MF_00377"/>
    </source>
</evidence>
<accession>A0A955I8G5</accession>
<comment type="similarity">
    <text evidence="1 8 11">Belongs to the DnaA family.</text>
</comment>
<evidence type="ECO:0000313" key="14">
    <source>
        <dbReference type="EMBL" id="MCA9379854.1"/>
    </source>
</evidence>
<dbReference type="SMART" id="SM00382">
    <property type="entry name" value="AAA"/>
    <property type="match status" value="1"/>
</dbReference>
<dbReference type="SUPFAM" id="SSF48295">
    <property type="entry name" value="TrpR-like"/>
    <property type="match status" value="1"/>
</dbReference>
<dbReference type="InterPro" id="IPR027417">
    <property type="entry name" value="P-loop_NTPase"/>
</dbReference>
<keyword evidence="6 8" id="KW-0446">Lipid-binding</keyword>
<evidence type="ECO:0000256" key="6">
    <source>
        <dbReference type="ARBA" id="ARBA00023121"/>
    </source>
</evidence>
<dbReference type="NCBIfam" id="TIGR00362">
    <property type="entry name" value="DnaA"/>
    <property type="match status" value="1"/>
</dbReference>
<dbReference type="GO" id="GO:0005524">
    <property type="term" value="F:ATP binding"/>
    <property type="evidence" value="ECO:0007669"/>
    <property type="project" value="UniProtKB-UniRule"/>
</dbReference>
<evidence type="ECO:0000256" key="2">
    <source>
        <dbReference type="ARBA" id="ARBA00022490"/>
    </source>
</evidence>
<organism evidence="14 15">
    <name type="scientific">Candidatus Dojkabacteria bacterium</name>
    <dbReference type="NCBI Taxonomy" id="2099670"/>
    <lineage>
        <taxon>Bacteria</taxon>
        <taxon>Candidatus Dojkabacteria</taxon>
    </lineage>
</organism>
<dbReference type="GO" id="GO:0003688">
    <property type="term" value="F:DNA replication origin binding"/>
    <property type="evidence" value="ECO:0007669"/>
    <property type="project" value="UniProtKB-UniRule"/>
</dbReference>
<protein>
    <recommendedName>
        <fullName evidence="8 9">Chromosomal replication initiator protein DnaA</fullName>
    </recommendedName>
</protein>
<dbReference type="InterPro" id="IPR001957">
    <property type="entry name" value="Chromosome_initiator_DnaA"/>
</dbReference>
<dbReference type="PANTHER" id="PTHR30050:SF2">
    <property type="entry name" value="CHROMOSOMAL REPLICATION INITIATOR PROTEIN DNAA"/>
    <property type="match status" value="1"/>
</dbReference>
<dbReference type="Pfam" id="PF08299">
    <property type="entry name" value="Bac_DnaA_C"/>
    <property type="match status" value="1"/>
</dbReference>
<name>A0A955I8G5_9BACT</name>
<dbReference type="FunFam" id="3.40.50.300:FF:000668">
    <property type="entry name" value="Chromosomal replication initiator protein DnaA"/>
    <property type="match status" value="1"/>
</dbReference>
<reference evidence="14" key="2">
    <citation type="journal article" date="2021" name="Microbiome">
        <title>Successional dynamics and alternative stable states in a saline activated sludge microbial community over 9 years.</title>
        <authorList>
            <person name="Wang Y."/>
            <person name="Ye J."/>
            <person name="Ju F."/>
            <person name="Liu L."/>
            <person name="Boyd J.A."/>
            <person name="Deng Y."/>
            <person name="Parks D.H."/>
            <person name="Jiang X."/>
            <person name="Yin X."/>
            <person name="Woodcroft B.J."/>
            <person name="Tyson G.W."/>
            <person name="Hugenholtz P."/>
            <person name="Polz M.F."/>
            <person name="Zhang T."/>
        </authorList>
    </citation>
    <scope>NUCLEOTIDE SEQUENCE</scope>
    <source>
        <strain evidence="14">HKST-UBA15</strain>
    </source>
</reference>
<dbReference type="InterPro" id="IPR013317">
    <property type="entry name" value="DnaA_dom"/>
</dbReference>
<feature type="region of interest" description="Domain III, AAA+ region" evidence="8">
    <location>
        <begin position="121"/>
        <end position="337"/>
    </location>
</feature>
<comment type="domain">
    <text evidence="8">Domain I is involved in oligomerization and binding regulators, domain II is flexibile and of varying length in different bacteria, domain III forms the AAA+ region, while domain IV binds dsDNA.</text>
</comment>
<evidence type="ECO:0000256" key="11">
    <source>
        <dbReference type="RuleBase" id="RU004227"/>
    </source>
</evidence>
<evidence type="ECO:0000256" key="10">
    <source>
        <dbReference type="RuleBase" id="RU000577"/>
    </source>
</evidence>
<evidence type="ECO:0000256" key="7">
    <source>
        <dbReference type="ARBA" id="ARBA00023125"/>
    </source>
</evidence>
<comment type="caution">
    <text evidence="14">The sequence shown here is derived from an EMBL/GenBank/DDBJ whole genome shotgun (WGS) entry which is preliminary data.</text>
</comment>
<keyword evidence="2 8" id="KW-0963">Cytoplasm</keyword>
<evidence type="ECO:0000256" key="5">
    <source>
        <dbReference type="ARBA" id="ARBA00022840"/>
    </source>
</evidence>
<comment type="function">
    <text evidence="8 10">Plays an essential role in the initiation and regulation of chromosomal replication. ATP-DnaA binds to the origin of replication (oriC) to initiate formation of the DNA replication initiation complex once per cell cycle. Binds the DnaA box (a 9 base pair repeat at the origin) and separates the double-stranded (ds)DNA. Forms a right-handed helical filament on oriC DNA; dsDNA binds to the exterior of the filament while single-stranded (ss)DNA is stabiized in the filament's interior. The ATP-DnaA-oriC complex binds and stabilizes one strand of the AT-rich DNA unwinding element (DUE), permitting loading of DNA polymerase. After initiation quickly degrades to an ADP-DnaA complex that is not apt for DNA replication. Binds acidic phospholipids.</text>
</comment>
<dbReference type="Pfam" id="PF11638">
    <property type="entry name" value="DnaA_N"/>
    <property type="match status" value="1"/>
</dbReference>
<dbReference type="Proteomes" id="UP000745577">
    <property type="component" value="Unassembled WGS sequence"/>
</dbReference>
<proteinExistence type="inferred from homology"/>
<dbReference type="InterPro" id="IPR010921">
    <property type="entry name" value="Trp_repressor/repl_initiator"/>
</dbReference>
<feature type="region of interest" description="Domain I, interacts with DnaA modulators" evidence="8">
    <location>
        <begin position="1"/>
        <end position="97"/>
    </location>
</feature>
<keyword evidence="7 8" id="KW-0238">DNA-binding</keyword>
<dbReference type="InterPro" id="IPR013159">
    <property type="entry name" value="DnaA_C"/>
</dbReference>
<keyword evidence="4 8" id="KW-0547">Nucleotide-binding</keyword>
<dbReference type="Pfam" id="PF00308">
    <property type="entry name" value="Bac_DnaA"/>
    <property type="match status" value="1"/>
</dbReference>
<feature type="binding site" evidence="8">
    <location>
        <position position="167"/>
    </location>
    <ligand>
        <name>ATP</name>
        <dbReference type="ChEBI" id="CHEBI:30616"/>
    </ligand>
</feature>
<reference evidence="14" key="1">
    <citation type="submission" date="2020-04" db="EMBL/GenBank/DDBJ databases">
        <authorList>
            <person name="Zhang T."/>
        </authorList>
    </citation>
    <scope>NUCLEOTIDE SEQUENCE</scope>
    <source>
        <strain evidence="14">HKST-UBA15</strain>
    </source>
</reference>
<feature type="binding site" evidence="8">
    <location>
        <position position="169"/>
    </location>
    <ligand>
        <name>ATP</name>
        <dbReference type="ChEBI" id="CHEBI:30616"/>
    </ligand>
</feature>
<evidence type="ECO:0000256" key="9">
    <source>
        <dbReference type="NCBIfam" id="TIGR00362"/>
    </source>
</evidence>
<dbReference type="GO" id="GO:0006275">
    <property type="term" value="P:regulation of DNA replication"/>
    <property type="evidence" value="ECO:0007669"/>
    <property type="project" value="UniProtKB-UniRule"/>
</dbReference>
<dbReference type="HAMAP" id="MF_00377">
    <property type="entry name" value="DnaA_bact"/>
    <property type="match status" value="1"/>
</dbReference>
<sequence length="459" mass="52701">MTDNLADIWKITLAQIEIKIDSPAHFKTWFQNTSLLELSDKDGKIGVNNSYTADWLRKHHYGTITKTLSYIVGRDLEIDFNIDEKLANKKNALNDNSVTSNSPLLSYSPAEENIHVLKRASLNESYNFDNYIVGPSNKLAHAAAKSVSQKPGFSYNPLFIYGDTGLGKTHLAQAIAREILERDATSKILYISSERFLIDMVNAIRSNRSTQFREKYRTLDLLIIDDIQFIYKWKETQTEFFHTFNVLYNDKKQIILVSDRPPEEIQNLESRLRSRFQGGMTVDIAKPDYETRLAILEKKLEQTGGELPDYILDFIASNISDNIRELEGALQKIALFNNMKDGDLSLEEVKHILGRDDQNKRKKIKAPQVIKQVATELNVTAKDIKGPRRTADVAFARQVCMYILREDFSYKLEDVASLLNRKDHTTVIHAVDKIKSKIMLDEGFKDQVNLIREKINELY</sequence>